<dbReference type="EMBL" id="PFFY01000251">
    <property type="protein sequence ID" value="PIW32718.1"/>
    <property type="molecule type" value="Genomic_DNA"/>
</dbReference>
<feature type="signal peptide" evidence="1">
    <location>
        <begin position="1"/>
        <end position="18"/>
    </location>
</feature>
<dbReference type="AlphaFoldDB" id="A0A2M7GXS7"/>
<proteinExistence type="predicted"/>
<comment type="caution">
    <text evidence="2">The sequence shown here is derived from an EMBL/GenBank/DDBJ whole genome shotgun (WGS) entry which is preliminary data.</text>
</comment>
<accession>A0A2M7GXS7</accession>
<organism evidence="2 3">
    <name type="scientific">bacterium (Candidatus Ratteibacteria) CG15_BIG_FIL_POST_REV_8_21_14_020_41_12</name>
    <dbReference type="NCBI Taxonomy" id="2014291"/>
    <lineage>
        <taxon>Bacteria</taxon>
        <taxon>Candidatus Ratteibacteria</taxon>
    </lineage>
</organism>
<evidence type="ECO:0008006" key="4">
    <source>
        <dbReference type="Google" id="ProtNLM"/>
    </source>
</evidence>
<dbReference type="PROSITE" id="PS51257">
    <property type="entry name" value="PROKAR_LIPOPROTEIN"/>
    <property type="match status" value="1"/>
</dbReference>
<feature type="chain" id="PRO_5014960811" description="Lipoprotein" evidence="1">
    <location>
        <begin position="19"/>
        <end position="121"/>
    </location>
</feature>
<keyword evidence="1" id="KW-0732">Signal</keyword>
<evidence type="ECO:0000313" key="3">
    <source>
        <dbReference type="Proteomes" id="UP000230025"/>
    </source>
</evidence>
<sequence>MRKIFVVLLLFLLCGCGATVKDFVKSGPEIYPPKPESYNILVFFEGDRPTKEFKVIGMVYAEKEANTAVRWDVVKPEEIIQLLKEEARKQGADAIIDVKITAAEHRRRDWKRGEAKAVIFK</sequence>
<name>A0A2M7GXS7_9BACT</name>
<protein>
    <recommendedName>
        <fullName evidence="4">Lipoprotein</fullName>
    </recommendedName>
</protein>
<dbReference type="Proteomes" id="UP000230025">
    <property type="component" value="Unassembled WGS sequence"/>
</dbReference>
<evidence type="ECO:0000256" key="1">
    <source>
        <dbReference type="SAM" id="SignalP"/>
    </source>
</evidence>
<evidence type="ECO:0000313" key="2">
    <source>
        <dbReference type="EMBL" id="PIW32718.1"/>
    </source>
</evidence>
<gene>
    <name evidence="2" type="ORF">COW28_05350</name>
</gene>
<reference evidence="3" key="1">
    <citation type="submission" date="2017-09" db="EMBL/GenBank/DDBJ databases">
        <title>Depth-based differentiation of microbial function through sediment-hosted aquifers and enrichment of novel symbionts in the deep terrestrial subsurface.</title>
        <authorList>
            <person name="Probst A.J."/>
            <person name="Ladd B."/>
            <person name="Jarett J.K."/>
            <person name="Geller-Mcgrath D.E."/>
            <person name="Sieber C.M.K."/>
            <person name="Emerson J.B."/>
            <person name="Anantharaman K."/>
            <person name="Thomas B.C."/>
            <person name="Malmstrom R."/>
            <person name="Stieglmeier M."/>
            <person name="Klingl A."/>
            <person name="Woyke T."/>
            <person name="Ryan C.M."/>
            <person name="Banfield J.F."/>
        </authorList>
    </citation>
    <scope>NUCLEOTIDE SEQUENCE [LARGE SCALE GENOMIC DNA]</scope>
</reference>